<keyword evidence="2 4" id="KW-0378">Hydrolase</keyword>
<dbReference type="InterPro" id="IPR001764">
    <property type="entry name" value="Glyco_hydro_3_N"/>
</dbReference>
<dbReference type="AlphaFoldDB" id="H6MTQ7"/>
<accession>H6MTQ7</accession>
<dbReference type="SUPFAM" id="SSF51445">
    <property type="entry name" value="(Trans)glycosidases"/>
    <property type="match status" value="1"/>
</dbReference>
<dbReference type="eggNOG" id="COG1472">
    <property type="taxonomic scope" value="Bacteria"/>
</dbReference>
<evidence type="ECO:0000256" key="1">
    <source>
        <dbReference type="ARBA" id="ARBA00005336"/>
    </source>
</evidence>
<dbReference type="PANTHER" id="PTHR42715">
    <property type="entry name" value="BETA-GLUCOSIDASE"/>
    <property type="match status" value="1"/>
</dbReference>
<dbReference type="Pfam" id="PF00933">
    <property type="entry name" value="Glyco_hydro_3"/>
    <property type="match status" value="1"/>
</dbReference>
<dbReference type="Gene3D" id="2.60.40.10">
    <property type="entry name" value="Immunoglobulins"/>
    <property type="match status" value="1"/>
</dbReference>
<proteinExistence type="inferred from homology"/>
<evidence type="ECO:0000259" key="3">
    <source>
        <dbReference type="SMART" id="SM01217"/>
    </source>
</evidence>
<keyword evidence="5" id="KW-1185">Reference proteome</keyword>
<sequence>MTQQPDGAPSSIAEQARLTSGHDFWTTESVGDVPSILMTDGPHGLRKQDGPTDHLGISGSVPATCFPPAVGLAQTWSPALARRVGAAIADEARAQSVGVVLGPGVNLKRSVRGGRNFEYFSEDPHLTAELGGAWVHGLQARGVGASLKHFAVNNQETDRMRISADVDERTLHELYLRAFRTIVTRQQPWTVMCSYNRINGVHASQHRELLTEILREQWGFGGAVISDWGAVADRVAALAAGVDLTMPSPGPAADAAVAEAVANGRLAPEALTSAAVRVAALARTAAAHAPRTPETPDLDAHHALAREVAGRAIVLLRNDDDLLPLTPTADLAVIGELAAHPRYQGGGSSHVHATRVDVPLEEIRARAGAGVGFAAGYRIGAETDTDAALLEEAVSVARAASTVVLFLGLTDEQESEGFDRADIELPPAQLALAEAIVAANRRTVIVLAHGGVLRLSPLTAPALLDGALLGQAVGAAIADVLFGDVNPSGRLAETVPERLSDTPDHLSFPGEFGHVIYGEGLFIGYRWYDARELPVTFPFGHGLSYTTFEYRDLEVHTTDDGGLRVAATITNAGARTGREVVQVYLGAATSAPATGPTPVTMPTPVTAPRELKAFTDIDLDPGCSARVEMTVTADDLSRWDLRTHSFVVRSGRYAVSVGASSRDIRLTAEVDVVGDDTTGDLTLESSIAEVLADPVAAEAMTKITDALTDGADTGEGMDLVTIMGSVPVGRIVDFSAGALPREVLQDILDRANAAR</sequence>
<dbReference type="InterPro" id="IPR036881">
    <property type="entry name" value="Glyco_hydro_3_C_sf"/>
</dbReference>
<dbReference type="InterPro" id="IPR002772">
    <property type="entry name" value="Glyco_hydro_3_C"/>
</dbReference>
<evidence type="ECO:0000313" key="4">
    <source>
        <dbReference type="EMBL" id="AFA73932.1"/>
    </source>
</evidence>
<protein>
    <submittedName>
        <fullName evidence="4">Thermostable beta-glucosidase B</fullName>
        <ecNumber evidence="4">3.2.1.21</ecNumber>
    </submittedName>
</protein>
<dbReference type="SUPFAM" id="SSF52279">
    <property type="entry name" value="Beta-D-glucan exohydrolase, C-terminal domain"/>
    <property type="match status" value="1"/>
</dbReference>
<evidence type="ECO:0000256" key="2">
    <source>
        <dbReference type="ARBA" id="ARBA00022801"/>
    </source>
</evidence>
<dbReference type="Proteomes" id="UP000009154">
    <property type="component" value="Chromosome"/>
</dbReference>
<dbReference type="SMART" id="SM01217">
    <property type="entry name" value="Fn3_like"/>
    <property type="match status" value="1"/>
</dbReference>
<dbReference type="RefSeq" id="WP_014360456.1">
    <property type="nucleotide sequence ID" value="NC_016906.1"/>
</dbReference>
<dbReference type="InterPro" id="IPR036962">
    <property type="entry name" value="Glyco_hydro_3_N_sf"/>
</dbReference>
<dbReference type="InterPro" id="IPR026891">
    <property type="entry name" value="Fn3-like"/>
</dbReference>
<dbReference type="InterPro" id="IPR050288">
    <property type="entry name" value="Cellulose_deg_GH3"/>
</dbReference>
<comment type="similarity">
    <text evidence="1">Belongs to the glycosyl hydrolase 3 family.</text>
</comment>
<dbReference type="PRINTS" id="PR00133">
    <property type="entry name" value="GLHYDRLASE3"/>
</dbReference>
<dbReference type="Gene3D" id="3.20.20.300">
    <property type="entry name" value="Glycoside hydrolase, family 3, N-terminal domain"/>
    <property type="match status" value="1"/>
</dbReference>
<dbReference type="GO" id="GO:0005975">
    <property type="term" value="P:carbohydrate metabolic process"/>
    <property type="evidence" value="ECO:0007669"/>
    <property type="project" value="InterPro"/>
</dbReference>
<dbReference type="GeneID" id="90159951"/>
<dbReference type="Pfam" id="PF14310">
    <property type="entry name" value="Fn3-like"/>
    <property type="match status" value="1"/>
</dbReference>
<dbReference type="PANTHER" id="PTHR42715:SF10">
    <property type="entry name" value="BETA-GLUCOSIDASE"/>
    <property type="match status" value="1"/>
</dbReference>
<reference evidence="4 5" key="1">
    <citation type="journal article" date="2012" name="Appl. Environ. Microbiol.">
        <title>Involvement of two latex-clearing proteins during rubber degradation and insights into the subsequent degradation pathway revealed by the genome sequence of Gordonia polyisoprenivorans strain VH2.</title>
        <authorList>
            <person name="Hiessl S."/>
            <person name="Schuldes J."/>
            <person name="Thurmer A."/>
            <person name="Halbsguth T."/>
            <person name="Broker D."/>
            <person name="Angelov A."/>
            <person name="Liebl W."/>
            <person name="Daniel R."/>
            <person name="Steinbuchel A."/>
        </authorList>
    </citation>
    <scope>NUCLEOTIDE SEQUENCE [LARGE SCALE GENOMIC DNA]</scope>
    <source>
        <strain evidence="5">DSM 44266 / VH2</strain>
    </source>
</reference>
<evidence type="ECO:0000313" key="5">
    <source>
        <dbReference type="Proteomes" id="UP000009154"/>
    </source>
</evidence>
<dbReference type="InterPro" id="IPR017853">
    <property type="entry name" value="GH"/>
</dbReference>
<organism evidence="4 5">
    <name type="scientific">Gordonia polyisoprenivorans (strain DSM 44266 / VH2)</name>
    <dbReference type="NCBI Taxonomy" id="1112204"/>
    <lineage>
        <taxon>Bacteria</taxon>
        <taxon>Bacillati</taxon>
        <taxon>Actinomycetota</taxon>
        <taxon>Actinomycetes</taxon>
        <taxon>Mycobacteriales</taxon>
        <taxon>Gordoniaceae</taxon>
        <taxon>Gordonia</taxon>
    </lineage>
</organism>
<dbReference type="KEGG" id="gpo:GPOL_c29150"/>
<dbReference type="STRING" id="1112204.GPOL_c29150"/>
<gene>
    <name evidence="4" type="primary">bglB</name>
    <name evidence="4" type="ordered locus">GPOL_c29150</name>
</gene>
<dbReference type="InterPro" id="IPR013783">
    <property type="entry name" value="Ig-like_fold"/>
</dbReference>
<dbReference type="Pfam" id="PF01915">
    <property type="entry name" value="Glyco_hydro_3_C"/>
    <property type="match status" value="1"/>
</dbReference>
<feature type="domain" description="Fibronectin type III-like" evidence="3">
    <location>
        <begin position="579"/>
        <end position="661"/>
    </location>
</feature>
<dbReference type="HOGENOM" id="CLU_004542_4_1_11"/>
<name>H6MTQ7_GORPV</name>
<dbReference type="EMBL" id="CP003119">
    <property type="protein sequence ID" value="AFA73932.1"/>
    <property type="molecule type" value="Genomic_DNA"/>
</dbReference>
<keyword evidence="4" id="KW-0326">Glycosidase</keyword>
<dbReference type="Gene3D" id="3.40.50.1700">
    <property type="entry name" value="Glycoside hydrolase family 3 C-terminal domain"/>
    <property type="match status" value="1"/>
</dbReference>
<dbReference type="EC" id="3.2.1.21" evidence="4"/>
<dbReference type="GO" id="GO:0008422">
    <property type="term" value="F:beta-glucosidase activity"/>
    <property type="evidence" value="ECO:0007669"/>
    <property type="project" value="UniProtKB-EC"/>
</dbReference>